<accession>A0A1I7KEX9</accession>
<reference evidence="3" key="1">
    <citation type="submission" date="2016-10" db="EMBL/GenBank/DDBJ databases">
        <authorList>
            <person name="Varghese N."/>
            <person name="Submissions S."/>
        </authorList>
    </citation>
    <scope>NUCLEOTIDE SEQUENCE [LARGE SCALE GENOMIC DNA]</scope>
    <source>
        <strain evidence="3">CGMCC 1.11014</strain>
    </source>
</reference>
<dbReference type="OrthoDB" id="5298564at2"/>
<dbReference type="STRING" id="1035707.SAMN05216552_1016125"/>
<proteinExistence type="predicted"/>
<keyword evidence="1" id="KW-0732">Signal</keyword>
<organism evidence="2 3">
    <name type="scientific">Pseudoduganella namucuonensis</name>
    <dbReference type="NCBI Taxonomy" id="1035707"/>
    <lineage>
        <taxon>Bacteria</taxon>
        <taxon>Pseudomonadati</taxon>
        <taxon>Pseudomonadota</taxon>
        <taxon>Betaproteobacteria</taxon>
        <taxon>Burkholderiales</taxon>
        <taxon>Oxalobacteraceae</taxon>
        <taxon>Telluria group</taxon>
        <taxon>Pseudoduganella</taxon>
    </lineage>
</organism>
<dbReference type="EMBL" id="FPBO01000016">
    <property type="protein sequence ID" value="SFU95987.1"/>
    <property type="molecule type" value="Genomic_DNA"/>
</dbReference>
<sequence>MNTIRKSLMVAMTALSLGTVGVVAHAADAQGRHGHALTQEQRAAKMAEHKAKLAERIAKHQQALHDSLKLTAAQEPAWAAFVSATTPTLAHPAVDRAALAQLSAPERMEKRLELHKQHLVKQETRLAAVKTFYAQLTAEQKKTFDAATHRMHGRGHGGHGGHHMGGMHRGV</sequence>
<dbReference type="RefSeq" id="WP_093556896.1">
    <property type="nucleotide sequence ID" value="NZ_FPBO01000016.1"/>
</dbReference>
<dbReference type="GO" id="GO:0042597">
    <property type="term" value="C:periplasmic space"/>
    <property type="evidence" value="ECO:0007669"/>
    <property type="project" value="InterPro"/>
</dbReference>
<dbReference type="Pfam" id="PF07813">
    <property type="entry name" value="LTXXQ"/>
    <property type="match status" value="1"/>
</dbReference>
<evidence type="ECO:0000256" key="1">
    <source>
        <dbReference type="SAM" id="SignalP"/>
    </source>
</evidence>
<dbReference type="InterPro" id="IPR012899">
    <property type="entry name" value="LTXXQ"/>
</dbReference>
<feature type="chain" id="PRO_5011659728" evidence="1">
    <location>
        <begin position="27"/>
        <end position="171"/>
    </location>
</feature>
<evidence type="ECO:0000313" key="2">
    <source>
        <dbReference type="EMBL" id="SFU95987.1"/>
    </source>
</evidence>
<dbReference type="AlphaFoldDB" id="A0A1I7KEX9"/>
<protein>
    <submittedName>
        <fullName evidence="2">LTXXQ motif family protein</fullName>
    </submittedName>
</protein>
<name>A0A1I7KEX9_9BURK</name>
<evidence type="ECO:0000313" key="3">
    <source>
        <dbReference type="Proteomes" id="UP000199391"/>
    </source>
</evidence>
<keyword evidence="3" id="KW-1185">Reference proteome</keyword>
<dbReference type="Proteomes" id="UP000199391">
    <property type="component" value="Unassembled WGS sequence"/>
</dbReference>
<gene>
    <name evidence="2" type="ORF">SAMN05216552_1016125</name>
</gene>
<feature type="signal peptide" evidence="1">
    <location>
        <begin position="1"/>
        <end position="26"/>
    </location>
</feature>